<organism evidence="2 3">
    <name type="scientific">Passalora fulva</name>
    <name type="common">Tomato leaf mold</name>
    <name type="synonym">Cladosporium fulvum</name>
    <dbReference type="NCBI Taxonomy" id="5499"/>
    <lineage>
        <taxon>Eukaryota</taxon>
        <taxon>Fungi</taxon>
        <taxon>Dikarya</taxon>
        <taxon>Ascomycota</taxon>
        <taxon>Pezizomycotina</taxon>
        <taxon>Dothideomycetes</taxon>
        <taxon>Dothideomycetidae</taxon>
        <taxon>Mycosphaerellales</taxon>
        <taxon>Mycosphaerellaceae</taxon>
        <taxon>Fulvia</taxon>
    </lineage>
</organism>
<dbReference type="GeneID" id="71991982"/>
<proteinExistence type="predicted"/>
<evidence type="ECO:0000256" key="1">
    <source>
        <dbReference type="SAM" id="Phobius"/>
    </source>
</evidence>
<reference evidence="2" key="1">
    <citation type="submission" date="2021-12" db="EMBL/GenBank/DDBJ databases">
        <authorList>
            <person name="Zaccaron A."/>
            <person name="Stergiopoulos I."/>
        </authorList>
    </citation>
    <scope>NUCLEOTIDE SEQUENCE</scope>
    <source>
        <strain evidence="2">Race5_Kim</strain>
    </source>
</reference>
<keyword evidence="1" id="KW-0472">Membrane</keyword>
<dbReference type="GO" id="GO:0032153">
    <property type="term" value="C:cell division site"/>
    <property type="evidence" value="ECO:0007669"/>
    <property type="project" value="TreeGrafter"/>
</dbReference>
<sequence length="261" mass="28161">MLAITKSKQQHTHNFEHLTLTTFTTLAKDTMAVTRTTHWIGVLFLFVSSILLLLVTISAPIINHIGFLDVRLANGTKDHHSIIYFGTFGYCTSNAGPGGNGDICTGRHIGYEPAWLTSKIEGAQLSYLSAGTSDSLTRCLVLHPVACGVAFIAFLVSLGGHMIGGLAGAAVGGLAWILTLIAMAIDFTIFKIVKHNVNTNDEIESEASWGSGIWMVVTAFVLLGLGAGIVLLTCFGARRERARGKERVVTASGRRKSRFWR</sequence>
<dbReference type="Proteomes" id="UP000756132">
    <property type="component" value="Chromosome 10"/>
</dbReference>
<dbReference type="PANTHER" id="PTHR28013">
    <property type="entry name" value="PROTEIN DCV1-RELATED"/>
    <property type="match status" value="1"/>
</dbReference>
<dbReference type="RefSeq" id="XP_047767553.1">
    <property type="nucleotide sequence ID" value="XM_047911252.1"/>
</dbReference>
<dbReference type="InterPro" id="IPR009571">
    <property type="entry name" value="SUR7/Rim9-like_fungi"/>
</dbReference>
<evidence type="ECO:0000313" key="3">
    <source>
        <dbReference type="Proteomes" id="UP000756132"/>
    </source>
</evidence>
<dbReference type="GO" id="GO:0005886">
    <property type="term" value="C:plasma membrane"/>
    <property type="evidence" value="ECO:0007669"/>
    <property type="project" value="InterPro"/>
</dbReference>
<dbReference type="PANTHER" id="PTHR28013:SF7">
    <property type="entry name" value="PALI-DOMAIN-CONTAINING PROTEIN"/>
    <property type="match status" value="1"/>
</dbReference>
<keyword evidence="1" id="KW-0812">Transmembrane</keyword>
<keyword evidence="1" id="KW-1133">Transmembrane helix</keyword>
<evidence type="ECO:0008006" key="4">
    <source>
        <dbReference type="Google" id="ProtNLM"/>
    </source>
</evidence>
<name>A0A9Q8UUW2_PASFU</name>
<feature type="transmembrane region" description="Helical" evidence="1">
    <location>
        <begin position="166"/>
        <end position="193"/>
    </location>
</feature>
<dbReference type="KEGG" id="ffu:CLAFUR5_12104"/>
<reference evidence="2" key="2">
    <citation type="journal article" date="2022" name="Microb. Genom.">
        <title>A chromosome-scale genome assembly of the tomato pathogen Cladosporium fulvum reveals a compartmentalized genome architecture and the presence of a dispensable chromosome.</title>
        <authorList>
            <person name="Zaccaron A.Z."/>
            <person name="Chen L.H."/>
            <person name="Samaras A."/>
            <person name="Stergiopoulos I."/>
        </authorList>
    </citation>
    <scope>NUCLEOTIDE SEQUENCE</scope>
    <source>
        <strain evidence="2">Race5_Kim</strain>
    </source>
</reference>
<protein>
    <recommendedName>
        <fullName evidence="4">Pali-domain-containing protein</fullName>
    </recommendedName>
</protein>
<dbReference type="InterPro" id="IPR051380">
    <property type="entry name" value="pH-response_reg_palI/RIM9"/>
</dbReference>
<accession>A0A9Q8UUW2</accession>
<feature type="transmembrane region" description="Helical" evidence="1">
    <location>
        <begin position="140"/>
        <end position="159"/>
    </location>
</feature>
<keyword evidence="3" id="KW-1185">Reference proteome</keyword>
<feature type="transmembrane region" description="Helical" evidence="1">
    <location>
        <begin position="213"/>
        <end position="237"/>
    </location>
</feature>
<dbReference type="AlphaFoldDB" id="A0A9Q8UUW2"/>
<dbReference type="Pfam" id="PF06687">
    <property type="entry name" value="SUR7"/>
    <property type="match status" value="1"/>
</dbReference>
<feature type="transmembrane region" description="Helical" evidence="1">
    <location>
        <begin position="39"/>
        <end position="62"/>
    </location>
</feature>
<dbReference type="OrthoDB" id="2354757at2759"/>
<dbReference type="GO" id="GO:0035838">
    <property type="term" value="C:growing cell tip"/>
    <property type="evidence" value="ECO:0007669"/>
    <property type="project" value="TreeGrafter"/>
</dbReference>
<gene>
    <name evidence="2" type="ORF">CLAFUR5_12104</name>
</gene>
<dbReference type="EMBL" id="CP090172">
    <property type="protein sequence ID" value="UJO23187.1"/>
    <property type="molecule type" value="Genomic_DNA"/>
</dbReference>
<evidence type="ECO:0000313" key="2">
    <source>
        <dbReference type="EMBL" id="UJO23187.1"/>
    </source>
</evidence>